<dbReference type="KEGG" id="mmio:HLA92_01770"/>
<evidence type="ECO:0000313" key="2">
    <source>
        <dbReference type="Proteomes" id="UP000502118"/>
    </source>
</evidence>
<protein>
    <submittedName>
        <fullName evidence="1">DUF4357 domain-containing protein</fullName>
    </submittedName>
</protein>
<keyword evidence="2" id="KW-1185">Reference proteome</keyword>
<organism evidence="1 2">
    <name type="scientific">Mycoplasma miroungirhinis</name>
    <dbReference type="NCBI Taxonomy" id="754516"/>
    <lineage>
        <taxon>Bacteria</taxon>
        <taxon>Bacillati</taxon>
        <taxon>Mycoplasmatota</taxon>
        <taxon>Mollicutes</taxon>
        <taxon>Mycoplasmataceae</taxon>
        <taxon>Mycoplasma</taxon>
    </lineage>
</organism>
<accession>A0A6M4JDL8</accession>
<dbReference type="AlphaFoldDB" id="A0A6M4JDL8"/>
<dbReference type="Proteomes" id="UP000502118">
    <property type="component" value="Chromosome"/>
</dbReference>
<reference evidence="1 2" key="1">
    <citation type="submission" date="2020-05" db="EMBL/GenBank/DDBJ databases">
        <title>Novel Mycoplasma species detected in Mirounga angustirostris (northern elephant seal) from the USA.</title>
        <authorList>
            <person name="Volokhov D.V."/>
        </authorList>
    </citation>
    <scope>NUCLEOTIDE SEQUENCE [LARGE SCALE GENOMIC DNA]</scope>
    <source>
        <strain evidence="1 2">Mirounga ES2806-NAS</strain>
    </source>
</reference>
<dbReference type="RefSeq" id="WP_171112948.1">
    <property type="nucleotide sequence ID" value="NZ_CP053097.1"/>
</dbReference>
<dbReference type="EMBL" id="CP053097">
    <property type="protein sequence ID" value="QJR44156.1"/>
    <property type="molecule type" value="Genomic_DNA"/>
</dbReference>
<proteinExistence type="predicted"/>
<name>A0A6M4JDL8_9MOLU</name>
<evidence type="ECO:0000313" key="1">
    <source>
        <dbReference type="EMBL" id="QJR44156.1"/>
    </source>
</evidence>
<sequence>MHKKIIDKNFILQEDIILNTPSSVSTFIVWRQSNGYDECKNKDNKSLN</sequence>
<gene>
    <name evidence="1" type="ORF">HLA92_01770</name>
</gene>